<dbReference type="Pfam" id="PF13855">
    <property type="entry name" value="LRR_8"/>
    <property type="match status" value="1"/>
</dbReference>
<dbReference type="SMART" id="SM00082">
    <property type="entry name" value="LRRCT"/>
    <property type="match status" value="1"/>
</dbReference>
<dbReference type="InterPro" id="IPR035897">
    <property type="entry name" value="Toll_tir_struct_dom_sf"/>
</dbReference>
<evidence type="ECO:0000256" key="4">
    <source>
        <dbReference type="ARBA" id="ARBA00022692"/>
    </source>
</evidence>
<dbReference type="Gene3D" id="3.40.50.10140">
    <property type="entry name" value="Toll/interleukin-1 receptor homology (TIR) domain"/>
    <property type="match status" value="1"/>
</dbReference>
<evidence type="ECO:0000256" key="8">
    <source>
        <dbReference type="ARBA" id="ARBA00023170"/>
    </source>
</evidence>
<evidence type="ECO:0000256" key="9">
    <source>
        <dbReference type="SAM" id="Phobius"/>
    </source>
</evidence>
<dbReference type="SUPFAM" id="SSF52058">
    <property type="entry name" value="L domain-like"/>
    <property type="match status" value="1"/>
</dbReference>
<dbReference type="GO" id="GO:0007165">
    <property type="term" value="P:signal transduction"/>
    <property type="evidence" value="ECO:0007669"/>
    <property type="project" value="InterPro"/>
</dbReference>
<dbReference type="PANTHER" id="PTHR24365">
    <property type="entry name" value="TOLL-LIKE RECEPTOR"/>
    <property type="match status" value="1"/>
</dbReference>
<dbReference type="GO" id="GO:0005886">
    <property type="term" value="C:plasma membrane"/>
    <property type="evidence" value="ECO:0007669"/>
    <property type="project" value="TreeGrafter"/>
</dbReference>
<evidence type="ECO:0000256" key="2">
    <source>
        <dbReference type="ARBA" id="ARBA00009634"/>
    </source>
</evidence>
<dbReference type="GO" id="GO:0038023">
    <property type="term" value="F:signaling receptor activity"/>
    <property type="evidence" value="ECO:0007669"/>
    <property type="project" value="TreeGrafter"/>
</dbReference>
<evidence type="ECO:0000259" key="10">
    <source>
        <dbReference type="PROSITE" id="PS50104"/>
    </source>
</evidence>
<comment type="similarity">
    <text evidence="2">Belongs to the Toll-like receptor family.</text>
</comment>
<dbReference type="InterPro" id="IPR032675">
    <property type="entry name" value="LRR_dom_sf"/>
</dbReference>
<dbReference type="Gene3D" id="3.80.10.10">
    <property type="entry name" value="Ribonuclease Inhibitor"/>
    <property type="match status" value="1"/>
</dbReference>
<dbReference type="PANTHER" id="PTHR24365:SF541">
    <property type="entry name" value="PROTEIN TOLL-RELATED"/>
    <property type="match status" value="1"/>
</dbReference>
<protein>
    <recommendedName>
        <fullName evidence="10">TIR domain-containing protein</fullName>
    </recommendedName>
</protein>
<evidence type="ECO:0000313" key="12">
    <source>
        <dbReference type="Proteomes" id="UP001195483"/>
    </source>
</evidence>
<evidence type="ECO:0000256" key="3">
    <source>
        <dbReference type="ARBA" id="ARBA00022614"/>
    </source>
</evidence>
<feature type="domain" description="TIR" evidence="10">
    <location>
        <begin position="357"/>
        <end position="494"/>
    </location>
</feature>
<dbReference type="PROSITE" id="PS50104">
    <property type="entry name" value="TIR"/>
    <property type="match status" value="1"/>
</dbReference>
<evidence type="ECO:0000313" key="11">
    <source>
        <dbReference type="EMBL" id="KAK3578923.1"/>
    </source>
</evidence>
<evidence type="ECO:0000256" key="5">
    <source>
        <dbReference type="ARBA" id="ARBA00022729"/>
    </source>
</evidence>
<reference evidence="11" key="3">
    <citation type="submission" date="2023-05" db="EMBL/GenBank/DDBJ databases">
        <authorList>
            <person name="Smith C.H."/>
        </authorList>
    </citation>
    <scope>NUCLEOTIDE SEQUENCE</scope>
    <source>
        <strain evidence="11">CHS0354</strain>
        <tissue evidence="11">Mantle</tissue>
    </source>
</reference>
<comment type="subcellular location">
    <subcellularLocation>
        <location evidence="1">Membrane</location>
        <topology evidence="1">Single-pass membrane protein</topology>
    </subcellularLocation>
</comment>
<dbReference type="EMBL" id="JAEAOA010002072">
    <property type="protein sequence ID" value="KAK3578923.1"/>
    <property type="molecule type" value="Genomic_DNA"/>
</dbReference>
<dbReference type="SUPFAM" id="SSF52200">
    <property type="entry name" value="Toll/Interleukin receptor TIR domain"/>
    <property type="match status" value="1"/>
</dbReference>
<comment type="caution">
    <text evidence="11">The sequence shown here is derived from an EMBL/GenBank/DDBJ whole genome shotgun (WGS) entry which is preliminary data.</text>
</comment>
<dbReference type="SMART" id="SM00255">
    <property type="entry name" value="TIR"/>
    <property type="match status" value="1"/>
</dbReference>
<gene>
    <name evidence="11" type="ORF">CHS0354_035552</name>
</gene>
<feature type="transmembrane region" description="Helical" evidence="9">
    <location>
        <begin position="307"/>
        <end position="331"/>
    </location>
</feature>
<reference evidence="11" key="1">
    <citation type="journal article" date="2021" name="Genome Biol. Evol.">
        <title>A High-Quality Reference Genome for a Parasitic Bivalve with Doubly Uniparental Inheritance (Bivalvia: Unionida).</title>
        <authorList>
            <person name="Smith C.H."/>
        </authorList>
    </citation>
    <scope>NUCLEOTIDE SEQUENCE</scope>
    <source>
        <strain evidence="11">CHS0354</strain>
    </source>
</reference>
<evidence type="ECO:0000256" key="1">
    <source>
        <dbReference type="ARBA" id="ARBA00004167"/>
    </source>
</evidence>
<sequence length="513" mass="58473">MQFSSNQLKIVDIELLWVPMLFRCNSTVVVNVSNNFISNFTNHKGLRVSDFSINNSFSADLTINNLTTIDINYLLSLFKVEHILELYNLGSGAFNIIFMDKFNPLFTMTCSNPPALAGLLIYKVPIQDFNCTVHEKCPAQCVCTKTVALELITVVCDNDMVESLPNVIPEGKYVALSVHSRNVRELSDRNYFRNVTDLDLSSSSISSIHDDFLHNFESLSTIQIYDNSLMTLPEGIQNMNLDNLTSLYLHGNPFKCDCHSKWMKSWLQKNRVKIPDLNQVLCQSGQANGKPIITALDSDFVCDGISLSLVLAISLGGFSVFVIIVFGGYCLREPIKVFLIANYRCFQCLRRKVATNSPFDIFISYSSFDETYVQTTLIPQLENDGFRLFTQDYFVPGIPITDNILNGIDSSFTTLIVLSNKFLESDWCRYEFEQAYLKVLREKERHLIILNLDNELNNELIPKTLKIYLKTNNYIKISEKRYLSRILLALPRIKGRTVVSERTPLLQDHPINT</sequence>
<dbReference type="InterPro" id="IPR000157">
    <property type="entry name" value="TIR_dom"/>
</dbReference>
<proteinExistence type="inferred from homology"/>
<accession>A0AAE0VHX3</accession>
<keyword evidence="3" id="KW-0433">Leucine-rich repeat</keyword>
<dbReference type="InterPro" id="IPR001611">
    <property type="entry name" value="Leu-rich_rpt"/>
</dbReference>
<keyword evidence="5" id="KW-0732">Signal</keyword>
<dbReference type="Pfam" id="PF13676">
    <property type="entry name" value="TIR_2"/>
    <property type="match status" value="1"/>
</dbReference>
<dbReference type="AlphaFoldDB" id="A0AAE0VHX3"/>
<keyword evidence="12" id="KW-1185">Reference proteome</keyword>
<organism evidence="11 12">
    <name type="scientific">Potamilus streckersoni</name>
    <dbReference type="NCBI Taxonomy" id="2493646"/>
    <lineage>
        <taxon>Eukaryota</taxon>
        <taxon>Metazoa</taxon>
        <taxon>Spiralia</taxon>
        <taxon>Lophotrochozoa</taxon>
        <taxon>Mollusca</taxon>
        <taxon>Bivalvia</taxon>
        <taxon>Autobranchia</taxon>
        <taxon>Heteroconchia</taxon>
        <taxon>Palaeoheterodonta</taxon>
        <taxon>Unionida</taxon>
        <taxon>Unionoidea</taxon>
        <taxon>Unionidae</taxon>
        <taxon>Ambleminae</taxon>
        <taxon>Lampsilini</taxon>
        <taxon>Potamilus</taxon>
    </lineage>
</organism>
<evidence type="ECO:0000256" key="6">
    <source>
        <dbReference type="ARBA" id="ARBA00022989"/>
    </source>
</evidence>
<dbReference type="Proteomes" id="UP001195483">
    <property type="component" value="Unassembled WGS sequence"/>
</dbReference>
<keyword evidence="8" id="KW-0675">Receptor</keyword>
<name>A0AAE0VHX3_9BIVA</name>
<reference evidence="11" key="2">
    <citation type="journal article" date="2021" name="Genome Biol. Evol.">
        <title>Developing a high-quality reference genome for a parasitic bivalve with doubly uniparental inheritance (Bivalvia: Unionida).</title>
        <authorList>
            <person name="Smith C.H."/>
        </authorList>
    </citation>
    <scope>NUCLEOTIDE SEQUENCE</scope>
    <source>
        <strain evidence="11">CHS0354</strain>
        <tissue evidence="11">Mantle</tissue>
    </source>
</reference>
<keyword evidence="7 9" id="KW-0472">Membrane</keyword>
<dbReference type="InterPro" id="IPR000483">
    <property type="entry name" value="Cys-rich_flank_reg_C"/>
</dbReference>
<evidence type="ECO:0000256" key="7">
    <source>
        <dbReference type="ARBA" id="ARBA00023136"/>
    </source>
</evidence>
<keyword evidence="4 9" id="KW-0812">Transmembrane</keyword>
<keyword evidence="6 9" id="KW-1133">Transmembrane helix</keyword>